<accession>A0A109J0P8</accession>
<keyword evidence="2" id="KW-1185">Reference proteome</keyword>
<evidence type="ECO:0000313" key="1">
    <source>
        <dbReference type="EMBL" id="KWV40200.1"/>
    </source>
</evidence>
<protein>
    <submittedName>
        <fullName evidence="1">Uncharacterized protein</fullName>
    </submittedName>
</protein>
<sequence length="72" mass="8152">MSTSNIQLLFKGRLAKSAKDRGLDRQQKDLVEAYRLGKLDEKDFQLQLSKDPVLAKGVKQVLEAASNDHLRK</sequence>
<proteinExistence type="predicted"/>
<reference evidence="1 2" key="1">
    <citation type="submission" date="2015-11" db="EMBL/GenBank/DDBJ databases">
        <title>Draft Genome Sequence of the Strain BR 10423 (Rhizobium sp.) isolated from nodules of Mimosa pudica.</title>
        <authorList>
            <person name="Barauna A.C."/>
            <person name="Zilli J.E."/>
            <person name="Simoes-Araujo J.L."/>
            <person name="Reis V.M."/>
            <person name="James E.K."/>
            <person name="Reis F.B.Jr."/>
            <person name="Rouws L.F."/>
            <person name="Passos S.R."/>
            <person name="Gois S.R."/>
        </authorList>
    </citation>
    <scope>NUCLEOTIDE SEQUENCE [LARGE SCALE GENOMIC DNA]</scope>
    <source>
        <strain evidence="1 2">BR10423</strain>
    </source>
</reference>
<comment type="caution">
    <text evidence="1">The sequence shown here is derived from an EMBL/GenBank/DDBJ whole genome shotgun (WGS) entry which is preliminary data.</text>
</comment>
<dbReference type="Proteomes" id="UP000068164">
    <property type="component" value="Unassembled WGS sequence"/>
</dbReference>
<gene>
    <name evidence="1" type="ORF">AS026_26740</name>
</gene>
<dbReference type="AlphaFoldDB" id="A0A109J0P8"/>
<organism evidence="1 2">
    <name type="scientific">Rhizobium altiplani</name>
    <dbReference type="NCBI Taxonomy" id="1864509"/>
    <lineage>
        <taxon>Bacteria</taxon>
        <taxon>Pseudomonadati</taxon>
        <taxon>Pseudomonadota</taxon>
        <taxon>Alphaproteobacteria</taxon>
        <taxon>Hyphomicrobiales</taxon>
        <taxon>Rhizobiaceae</taxon>
        <taxon>Rhizobium/Agrobacterium group</taxon>
        <taxon>Rhizobium</taxon>
    </lineage>
</organism>
<dbReference type="OrthoDB" id="8402106at2"/>
<dbReference type="EMBL" id="LNCD01000151">
    <property type="protein sequence ID" value="KWV40200.1"/>
    <property type="molecule type" value="Genomic_DNA"/>
</dbReference>
<evidence type="ECO:0000313" key="2">
    <source>
        <dbReference type="Proteomes" id="UP000068164"/>
    </source>
</evidence>
<name>A0A109J0P8_9HYPH</name>
<dbReference type="RefSeq" id="WP_131815376.1">
    <property type="nucleotide sequence ID" value="NZ_LNCD01000151.1"/>
</dbReference>